<organism evidence="1 2">
    <name type="scientific">Intoshia linei</name>
    <dbReference type="NCBI Taxonomy" id="1819745"/>
    <lineage>
        <taxon>Eukaryota</taxon>
        <taxon>Metazoa</taxon>
        <taxon>Spiralia</taxon>
        <taxon>Lophotrochozoa</taxon>
        <taxon>Mesozoa</taxon>
        <taxon>Orthonectida</taxon>
        <taxon>Rhopaluridae</taxon>
        <taxon>Intoshia</taxon>
    </lineage>
</organism>
<evidence type="ECO:0000313" key="2">
    <source>
        <dbReference type="Proteomes" id="UP000078046"/>
    </source>
</evidence>
<name>A0A177APG7_9BILA</name>
<dbReference type="Proteomes" id="UP000078046">
    <property type="component" value="Unassembled WGS sequence"/>
</dbReference>
<dbReference type="AlphaFoldDB" id="A0A177APG7"/>
<evidence type="ECO:0000313" key="1">
    <source>
        <dbReference type="EMBL" id="OAF63710.1"/>
    </source>
</evidence>
<keyword evidence="2" id="KW-1185">Reference proteome</keyword>
<gene>
    <name evidence="1" type="ORF">A3Q56_08584</name>
</gene>
<accession>A0A177APG7</accession>
<reference evidence="1 2" key="1">
    <citation type="submission" date="2016-04" db="EMBL/GenBank/DDBJ databases">
        <title>The genome of Intoshia linei affirms orthonectids as highly simplified spiralians.</title>
        <authorList>
            <person name="Mikhailov K.V."/>
            <person name="Slusarev G.S."/>
            <person name="Nikitin M.A."/>
            <person name="Logacheva M.D."/>
            <person name="Penin A."/>
            <person name="Aleoshin V."/>
            <person name="Panchin Y.V."/>
        </authorList>
    </citation>
    <scope>NUCLEOTIDE SEQUENCE [LARGE SCALE GENOMIC DNA]</scope>
    <source>
        <strain evidence="1">Intl2013</strain>
        <tissue evidence="1">Whole animal</tissue>
    </source>
</reference>
<protein>
    <submittedName>
        <fullName evidence="1">Uncharacterized protein</fullName>
    </submittedName>
</protein>
<comment type="caution">
    <text evidence="1">The sequence shown here is derived from an EMBL/GenBank/DDBJ whole genome shotgun (WGS) entry which is preliminary data.</text>
</comment>
<proteinExistence type="predicted"/>
<dbReference type="EMBL" id="LWCA01002743">
    <property type="protein sequence ID" value="OAF63710.1"/>
    <property type="molecule type" value="Genomic_DNA"/>
</dbReference>
<sequence>MNVLIGILEISHICYMADSVILKNLANNLTIVNAVETVMDNFQIPKENLLLLISDRAPYNVKAFCTS</sequence>